<dbReference type="InterPro" id="IPR050458">
    <property type="entry name" value="LolB"/>
</dbReference>
<dbReference type="SMART" id="SM00327">
    <property type="entry name" value="VWA"/>
    <property type="match status" value="1"/>
</dbReference>
<dbReference type="PANTHER" id="PTHR30634:SF16">
    <property type="entry name" value="OUTER-MEMBRANE LIPOPROTEIN LOLB"/>
    <property type="match status" value="1"/>
</dbReference>
<evidence type="ECO:0000256" key="1">
    <source>
        <dbReference type="SAM" id="MobiDB-lite"/>
    </source>
</evidence>
<dbReference type="Pfam" id="PF05762">
    <property type="entry name" value="VWA_CoxE"/>
    <property type="match status" value="1"/>
</dbReference>
<comment type="caution">
    <text evidence="3">The sequence shown here is derived from an EMBL/GenBank/DDBJ whole genome shotgun (WGS) entry which is preliminary data.</text>
</comment>
<proteinExistence type="predicted"/>
<dbReference type="InterPro" id="IPR002035">
    <property type="entry name" value="VWF_A"/>
</dbReference>
<dbReference type="Proteomes" id="UP000290767">
    <property type="component" value="Unassembled WGS sequence"/>
</dbReference>
<evidence type="ECO:0000313" key="3">
    <source>
        <dbReference type="EMBL" id="RXT28727.1"/>
    </source>
</evidence>
<reference evidence="3 4" key="1">
    <citation type="submission" date="2017-03" db="EMBL/GenBank/DDBJ databases">
        <authorList>
            <person name="Safronova V.I."/>
            <person name="Sazanova A.L."/>
            <person name="Chirak E.R."/>
        </authorList>
    </citation>
    <scope>NUCLEOTIDE SEQUENCE [LARGE SCALE GENOMIC DNA]</scope>
    <source>
        <strain evidence="3 4">Tri-43</strain>
    </source>
</reference>
<dbReference type="Gene3D" id="3.40.50.410">
    <property type="entry name" value="von Willebrand factor, type A domain"/>
    <property type="match status" value="1"/>
</dbReference>
<dbReference type="PANTHER" id="PTHR30634">
    <property type="entry name" value="OUTER MEMBRANE LOLAB LIPOPROTEIN INSERTION APPARATUS"/>
    <property type="match status" value="1"/>
</dbReference>
<accession>A0A4Q1UCC7</accession>
<dbReference type="AlphaFoldDB" id="A0A4Q1UCC7"/>
<sequence length="386" mass="42579">MSNDNKPEESLRRWRLVLGRFAERQLSNCCSGADARRDAALDRIYGESYRRRGIRTGAPEGNRKNPKGGAEPPQMTLPEWFGEMRSLFPRSVLERVEKDALGRFGMTEILDDPKALAELDPDPSLLAALLAHRGRSDPVIAGKIRQVAKRVVEELTKKLRLQTSRALSGARRRGETTARRSSARDIAWNQTIRKNLKNWDQERRVLIAEHLHFHAAARRHLPWRIVLCIDQSGSMATSLIYSAVMASILATLPAVTVKLVLFDTSVVDLSDEVGDPVDVLMSVQLGGGTDIGRAVAYCEATHIAEPQRTIFVLVSDFCEGAPAAPLFAAVRRLAGARVKLLGLAALDEAARPAYDRDTAARLVDAGMEIAALTPEHFADWVAGHIR</sequence>
<dbReference type="InterPro" id="IPR036465">
    <property type="entry name" value="vWFA_dom_sf"/>
</dbReference>
<dbReference type="SUPFAM" id="SSF53300">
    <property type="entry name" value="vWA-like"/>
    <property type="match status" value="1"/>
</dbReference>
<evidence type="ECO:0000259" key="2">
    <source>
        <dbReference type="SMART" id="SM00327"/>
    </source>
</evidence>
<evidence type="ECO:0000313" key="4">
    <source>
        <dbReference type="Proteomes" id="UP000290767"/>
    </source>
</evidence>
<dbReference type="RefSeq" id="WP_129418241.1">
    <property type="nucleotide sequence ID" value="NZ_MZMU01000003.1"/>
</dbReference>
<dbReference type="EMBL" id="MZMU01000003">
    <property type="protein sequence ID" value="RXT28727.1"/>
    <property type="molecule type" value="Genomic_DNA"/>
</dbReference>
<feature type="domain" description="VWFA" evidence="2">
    <location>
        <begin position="222"/>
        <end position="382"/>
    </location>
</feature>
<organism evidence="3 4">
    <name type="scientific">Rhizobium leguminosarum</name>
    <dbReference type="NCBI Taxonomy" id="384"/>
    <lineage>
        <taxon>Bacteria</taxon>
        <taxon>Pseudomonadati</taxon>
        <taxon>Pseudomonadota</taxon>
        <taxon>Alphaproteobacteria</taxon>
        <taxon>Hyphomicrobiales</taxon>
        <taxon>Rhizobiaceae</taxon>
        <taxon>Rhizobium/Agrobacterium group</taxon>
        <taxon>Rhizobium</taxon>
    </lineage>
</organism>
<name>A0A4Q1UCC7_RHILE</name>
<dbReference type="InterPro" id="IPR008912">
    <property type="entry name" value="Uncharacterised_CoxE"/>
</dbReference>
<protein>
    <submittedName>
        <fullName evidence="3">VWA containing CoxE family protein</fullName>
    </submittedName>
</protein>
<feature type="region of interest" description="Disordered" evidence="1">
    <location>
        <begin position="52"/>
        <end position="73"/>
    </location>
</feature>
<gene>
    <name evidence="3" type="ORF">B5P46_08105</name>
</gene>